<dbReference type="EMBL" id="CP015756">
    <property type="protein sequence ID" value="APC42003.1"/>
    <property type="molecule type" value="Genomic_DNA"/>
</dbReference>
<dbReference type="Gene3D" id="1.10.3210.10">
    <property type="entry name" value="Hypothetical protein af1432"/>
    <property type="match status" value="1"/>
</dbReference>
<dbReference type="KEGG" id="ceu:A7L45_18985"/>
<dbReference type="Pfam" id="PF01966">
    <property type="entry name" value="HD"/>
    <property type="match status" value="1"/>
</dbReference>
<dbReference type="InterPro" id="IPR006674">
    <property type="entry name" value="HD_domain"/>
</dbReference>
<evidence type="ECO:0000313" key="3">
    <source>
        <dbReference type="Proteomes" id="UP000182569"/>
    </source>
</evidence>
<dbReference type="CDD" id="cd00077">
    <property type="entry name" value="HDc"/>
    <property type="match status" value="1"/>
</dbReference>
<evidence type="ECO:0000313" key="2">
    <source>
        <dbReference type="EMBL" id="APC42003.1"/>
    </source>
</evidence>
<evidence type="ECO:0000259" key="1">
    <source>
        <dbReference type="Pfam" id="PF01966"/>
    </source>
</evidence>
<dbReference type="Proteomes" id="UP000182569">
    <property type="component" value="Chromosome"/>
</dbReference>
<dbReference type="OrthoDB" id="155250at2"/>
<keyword evidence="3" id="KW-1185">Reference proteome</keyword>
<dbReference type="STRING" id="1552.A7L45_18985"/>
<name>A0A1J0GL05_9CLOT</name>
<organism evidence="2 3">
    <name type="scientific">Clostridium estertheticum subsp. estertheticum</name>
    <dbReference type="NCBI Taxonomy" id="1552"/>
    <lineage>
        <taxon>Bacteria</taxon>
        <taxon>Bacillati</taxon>
        <taxon>Bacillota</taxon>
        <taxon>Clostridia</taxon>
        <taxon>Eubacteriales</taxon>
        <taxon>Clostridiaceae</taxon>
        <taxon>Clostridium</taxon>
    </lineage>
</organism>
<gene>
    <name evidence="2" type="ORF">A7L45_18985</name>
</gene>
<dbReference type="GO" id="GO:0016787">
    <property type="term" value="F:hydrolase activity"/>
    <property type="evidence" value="ECO:0007669"/>
    <property type="project" value="UniProtKB-KW"/>
</dbReference>
<accession>A0A1J0GL05</accession>
<protein>
    <submittedName>
        <fullName evidence="2">Phosphohydrolase</fullName>
    </submittedName>
</protein>
<dbReference type="RefSeq" id="WP_071614296.1">
    <property type="nucleotide sequence ID" value="NZ_CP015756.1"/>
</dbReference>
<keyword evidence="2" id="KW-0378">Hydrolase</keyword>
<sequence>MNKINNLILEMFKFDEGEPELIQHFIKVYEFAKLIGSMEKISSDNMEILEVAAIVHDIGIKISMKKYGKSNGKLQEQEGPIYAEELLNRLEFKKEVIDRVSYLVANHHTYSNIDGIDYQILVEADFLVNLYENKNDKETIQNTCNKIFKTVSGRKLCNQMFMAKE</sequence>
<feature type="domain" description="HD" evidence="1">
    <location>
        <begin position="22"/>
        <end position="123"/>
    </location>
</feature>
<dbReference type="SUPFAM" id="SSF109604">
    <property type="entry name" value="HD-domain/PDEase-like"/>
    <property type="match status" value="1"/>
</dbReference>
<reference evidence="3" key="1">
    <citation type="journal article" date="2016" name="Front. Microbiol.">
        <title>Complete Genome Sequence of Clostridium estertheticum DSM 8809, a Microbe Identified in Spoiled Vacuum Packed Beef.</title>
        <authorList>
            <person name="Yu Z."/>
            <person name="Gunn L."/>
            <person name="Brennan E."/>
            <person name="Reid R."/>
            <person name="Wall P.G."/>
            <person name="Gaora O.P."/>
            <person name="Hurley D."/>
            <person name="Bolton D."/>
            <person name="Fanning S."/>
        </authorList>
    </citation>
    <scope>NUCLEOTIDE SEQUENCE [LARGE SCALE GENOMIC DNA]</scope>
    <source>
        <strain evidence="3">DSM 8809</strain>
    </source>
</reference>
<proteinExistence type="predicted"/>
<dbReference type="AlphaFoldDB" id="A0A1J0GL05"/>
<dbReference type="InterPro" id="IPR003607">
    <property type="entry name" value="HD/PDEase_dom"/>
</dbReference>